<keyword evidence="1" id="KW-0479">Metal-binding</keyword>
<dbReference type="SUPFAM" id="SSF57756">
    <property type="entry name" value="Retrovirus zinc finger-like domains"/>
    <property type="match status" value="1"/>
</dbReference>
<reference evidence="4 5" key="1">
    <citation type="journal article" date="2019" name="Sci. Rep.">
        <title>Orb-weaving spider Araneus ventricosus genome elucidates the spidroin gene catalogue.</title>
        <authorList>
            <person name="Kono N."/>
            <person name="Nakamura H."/>
            <person name="Ohtoshi R."/>
            <person name="Moran D.A.P."/>
            <person name="Shinohara A."/>
            <person name="Yoshida Y."/>
            <person name="Fujiwara M."/>
            <person name="Mori M."/>
            <person name="Tomita M."/>
            <person name="Arakawa K."/>
        </authorList>
    </citation>
    <scope>NUCLEOTIDE SEQUENCE [LARGE SCALE GENOMIC DNA]</scope>
</reference>
<dbReference type="Proteomes" id="UP000499080">
    <property type="component" value="Unassembled WGS sequence"/>
</dbReference>
<dbReference type="EMBL" id="BGPR01001622">
    <property type="protein sequence ID" value="GBM58091.1"/>
    <property type="molecule type" value="Genomic_DNA"/>
</dbReference>
<keyword evidence="1" id="KW-0863">Zinc-finger</keyword>
<dbReference type="PANTHER" id="PTHR47481">
    <property type="match status" value="1"/>
</dbReference>
<dbReference type="GO" id="GO:0008270">
    <property type="term" value="F:zinc ion binding"/>
    <property type="evidence" value="ECO:0007669"/>
    <property type="project" value="UniProtKB-KW"/>
</dbReference>
<keyword evidence="5" id="KW-1185">Reference proteome</keyword>
<dbReference type="InterPro" id="IPR001878">
    <property type="entry name" value="Znf_CCHC"/>
</dbReference>
<evidence type="ECO:0000259" key="3">
    <source>
        <dbReference type="PROSITE" id="PS50158"/>
    </source>
</evidence>
<protein>
    <recommendedName>
        <fullName evidence="3">CCHC-type domain-containing protein</fullName>
    </recommendedName>
</protein>
<dbReference type="Gene3D" id="4.10.60.10">
    <property type="entry name" value="Zinc finger, CCHC-type"/>
    <property type="match status" value="1"/>
</dbReference>
<sequence length="223" mass="25691">MFTISSAMELSQVTLIESCTSSKEMIEKLDSIFKLKSDFNKMLLLDKFHQLKMECNETVVQYISKVENLAHQVKDAGETISDATVITKILGTLPPKYRTFRQAWLSVDDSKQNLSNLTARLIDEVTSLTQSEQTESAFFVSKFEQEQKRQMNYSRNEKKFKNQSRDIDKAKITCFSCRKKGHYARDCHSKSRGKANNVPERSKGPNYSAFSSEIRRTVERSEE</sequence>
<dbReference type="AlphaFoldDB" id="A0A4Y2GYW0"/>
<gene>
    <name evidence="4" type="ORF">AVEN_164280_1</name>
</gene>
<evidence type="ECO:0000313" key="4">
    <source>
        <dbReference type="EMBL" id="GBM58091.1"/>
    </source>
</evidence>
<dbReference type="GO" id="GO:0003676">
    <property type="term" value="F:nucleic acid binding"/>
    <property type="evidence" value="ECO:0007669"/>
    <property type="project" value="InterPro"/>
</dbReference>
<dbReference type="PANTHER" id="PTHR47481:SF31">
    <property type="entry name" value="OS01G0873500 PROTEIN"/>
    <property type="match status" value="1"/>
</dbReference>
<comment type="caution">
    <text evidence="4">The sequence shown here is derived from an EMBL/GenBank/DDBJ whole genome shotgun (WGS) entry which is preliminary data.</text>
</comment>
<proteinExistence type="predicted"/>
<dbReference type="Pfam" id="PF00098">
    <property type="entry name" value="zf-CCHC"/>
    <property type="match status" value="1"/>
</dbReference>
<name>A0A4Y2GYW0_ARAVE</name>
<dbReference type="Pfam" id="PF14223">
    <property type="entry name" value="Retrotran_gag_2"/>
    <property type="match status" value="1"/>
</dbReference>
<evidence type="ECO:0000313" key="5">
    <source>
        <dbReference type="Proteomes" id="UP000499080"/>
    </source>
</evidence>
<organism evidence="4 5">
    <name type="scientific">Araneus ventricosus</name>
    <name type="common">Orbweaver spider</name>
    <name type="synonym">Epeira ventricosa</name>
    <dbReference type="NCBI Taxonomy" id="182803"/>
    <lineage>
        <taxon>Eukaryota</taxon>
        <taxon>Metazoa</taxon>
        <taxon>Ecdysozoa</taxon>
        <taxon>Arthropoda</taxon>
        <taxon>Chelicerata</taxon>
        <taxon>Arachnida</taxon>
        <taxon>Araneae</taxon>
        <taxon>Araneomorphae</taxon>
        <taxon>Entelegynae</taxon>
        <taxon>Araneoidea</taxon>
        <taxon>Araneidae</taxon>
        <taxon>Araneus</taxon>
    </lineage>
</organism>
<feature type="region of interest" description="Disordered" evidence="2">
    <location>
        <begin position="185"/>
        <end position="223"/>
    </location>
</feature>
<evidence type="ECO:0000256" key="2">
    <source>
        <dbReference type="SAM" id="MobiDB-lite"/>
    </source>
</evidence>
<dbReference type="PROSITE" id="PS50158">
    <property type="entry name" value="ZF_CCHC"/>
    <property type="match status" value="1"/>
</dbReference>
<dbReference type="SMART" id="SM00343">
    <property type="entry name" value="ZnF_C2HC"/>
    <property type="match status" value="1"/>
</dbReference>
<evidence type="ECO:0000256" key="1">
    <source>
        <dbReference type="PROSITE-ProRule" id="PRU00047"/>
    </source>
</evidence>
<dbReference type="OrthoDB" id="3695534at2759"/>
<accession>A0A4Y2GYW0</accession>
<feature type="domain" description="CCHC-type" evidence="3">
    <location>
        <begin position="174"/>
        <end position="187"/>
    </location>
</feature>
<keyword evidence="1" id="KW-0862">Zinc</keyword>
<dbReference type="InterPro" id="IPR036875">
    <property type="entry name" value="Znf_CCHC_sf"/>
</dbReference>
<feature type="compositionally biased region" description="Basic and acidic residues" evidence="2">
    <location>
        <begin position="213"/>
        <end position="223"/>
    </location>
</feature>